<dbReference type="PANTHER" id="PTHR46652:SF3">
    <property type="entry name" value="LEUCINE-RICH REPEAT-CONTAINING PROTEIN 9"/>
    <property type="match status" value="1"/>
</dbReference>
<dbReference type="SUPFAM" id="SSF81296">
    <property type="entry name" value="E set domains"/>
    <property type="match status" value="1"/>
</dbReference>
<dbReference type="Pfam" id="PF12799">
    <property type="entry name" value="LRR_4"/>
    <property type="match status" value="1"/>
</dbReference>
<evidence type="ECO:0000256" key="4">
    <source>
        <dbReference type="ARBA" id="ARBA00022737"/>
    </source>
</evidence>
<evidence type="ECO:0000313" key="8">
    <source>
        <dbReference type="Proteomes" id="UP001058072"/>
    </source>
</evidence>
<organism evidence="7 8">
    <name type="scientific">Turicibacter bilis</name>
    <dbReference type="NCBI Taxonomy" id="2735723"/>
    <lineage>
        <taxon>Bacteria</taxon>
        <taxon>Bacillati</taxon>
        <taxon>Bacillota</taxon>
        <taxon>Erysipelotrichia</taxon>
        <taxon>Erysipelotrichales</taxon>
        <taxon>Turicibacteraceae</taxon>
        <taxon>Turicibacter</taxon>
    </lineage>
</organism>
<dbReference type="Proteomes" id="UP001058072">
    <property type="component" value="Chromosome"/>
</dbReference>
<keyword evidence="4" id="KW-0677">Repeat</keyword>
<keyword evidence="3 5" id="KW-0732">Signal</keyword>
<dbReference type="Gene3D" id="3.80.10.10">
    <property type="entry name" value="Ribonuclease Inhibitor"/>
    <property type="match status" value="3"/>
</dbReference>
<evidence type="ECO:0000256" key="2">
    <source>
        <dbReference type="ARBA" id="ARBA00022614"/>
    </source>
</evidence>
<accession>A0A9Q9CN00</accession>
<dbReference type="PROSITE" id="PS51450">
    <property type="entry name" value="LRR"/>
    <property type="match status" value="10"/>
</dbReference>
<feature type="domain" description="Pesticidal crystal protein Cry22Aa Ig-like" evidence="6">
    <location>
        <begin position="978"/>
        <end position="1044"/>
    </location>
</feature>
<evidence type="ECO:0000313" key="7">
    <source>
        <dbReference type="EMBL" id="UUF08331.1"/>
    </source>
</evidence>
<evidence type="ECO:0000259" key="6">
    <source>
        <dbReference type="Pfam" id="PF16403"/>
    </source>
</evidence>
<dbReference type="Gene3D" id="1.10.1330.10">
    <property type="entry name" value="Dockerin domain"/>
    <property type="match status" value="1"/>
</dbReference>
<dbReference type="InterPro" id="IPR032675">
    <property type="entry name" value="LRR_dom_sf"/>
</dbReference>
<evidence type="ECO:0000256" key="5">
    <source>
        <dbReference type="SAM" id="SignalP"/>
    </source>
</evidence>
<dbReference type="PANTHER" id="PTHR46652">
    <property type="entry name" value="LEUCINE-RICH REPEAT AND IQ DOMAIN-CONTAINING PROTEIN 1-RELATED"/>
    <property type="match status" value="1"/>
</dbReference>
<protein>
    <submittedName>
        <fullName evidence="7">Leucine-rich repeat domain-containing protein</fullName>
    </submittedName>
</protein>
<proteinExistence type="inferred from homology"/>
<dbReference type="InterPro" id="IPR014755">
    <property type="entry name" value="Cu-Rt/internalin_Ig-like"/>
</dbReference>
<dbReference type="SMART" id="SM00369">
    <property type="entry name" value="LRR_TYP"/>
    <property type="match status" value="8"/>
</dbReference>
<evidence type="ECO:0000256" key="1">
    <source>
        <dbReference type="ARBA" id="ARBA00009432"/>
    </source>
</evidence>
<dbReference type="GO" id="GO:0004553">
    <property type="term" value="F:hydrolase activity, hydrolyzing O-glycosyl compounds"/>
    <property type="evidence" value="ECO:0007669"/>
    <property type="project" value="InterPro"/>
</dbReference>
<comment type="similarity">
    <text evidence="1">Belongs to the internalin family.</text>
</comment>
<sequence>MIKRGCKVFGALMMLVCLIFVSSEGAHMTGSSIQLNEDKGIEIKPAFMTMEKHNDFLKSTNQLVNKIEIPTYEPNSCYEVVEIPDPSLKRLLSYRLYGNEWSDICKNDLNWLWDLDLGGELYFEHKIKDLSGLEYATNLRRLDIFDTSIEDFTPISQLEYLTELEISNNYFYNYYDDDFYRAIGNIKSLEQLSITYSSIDNIDFLSSLINLKSLHINTNYDYYDTFNWEIISNLINLETLDLSYNYIDDISFLQSLTELKELNLNDNQVADLKPLQDLFNLESLSIDNNQVADLKPLQDLFNLGSLSICDNQVVDITSLQNLTKLRWVELAGNEIINVMPLKNLTNLELLDLDNNKIENIDSLGSMQQLYWLSVAGNEIINVMPLKNLTNLELLDLDNNKIENIDSLGSMQQLYWLSVAGNQLENLDALSGLSNLESLFAEDNQIKDISGITNLNKLDYVCLDNNNISDISALRNKPNLWRLRIANNHITDFSGLSSVDIEGENQMISFDILNLSPGLTQQIGLPVLLDTNGEALSVEVNKCLQGATCILEKNQLHISDAMESGELIIEFQGTGISGMITYPVVVKSNTIPSITAKDRVLNRFDKFDPLDGVTAFDEEDGDLTESIQVIENKVDVTKSGNYRVIYEVTDGDGNCVTEEISVTVKAKIINLQDNSVKWEIYNQLGKQRSELITDEELESIEELEFYTISSLEGLQYVTNLKYLAIEDTYQKLDFTPISNLTNLEQLIYSGYEDYDVSATGLLPLLPNFTKLIYLKIWDTPFGRNDLLYLSNLVNLQTLDLSYGSIGDLSEFPLLDNLTSINLTSTGVNESTLIHLSNLPNLQYLGLSQNDISSLNFIKDFAKLKGVSINHSSVTDLSALKERPDISVTIGSNSVYYRQQTITDGMLEIYNPIMGPDGEKMKPTMISDDGVVDGDMIRWSGLQRVNRLSIKYQLNTDNILYNMIVEIPLTVLNNPPIITAQDQTVYLGEEFSPLKDVIAYDVEDRDITSKIKVIKNNVNMNKIGDYEVTYEVTDNYGITVTKTIIVHVDYAKEDLNQDGIINEIDLDLISSFYGLTSADQGFNTNYDLNNDGIIDLYDIVLISNRIEY</sequence>
<dbReference type="InterPro" id="IPR002105">
    <property type="entry name" value="Dockerin_1_rpt"/>
</dbReference>
<dbReference type="InterPro" id="IPR032179">
    <property type="entry name" value="Cry22Aa_Ig-like"/>
</dbReference>
<dbReference type="Pfam" id="PF16403">
    <property type="entry name" value="Bact_surface_Ig-like"/>
    <property type="match status" value="2"/>
</dbReference>
<dbReference type="SUPFAM" id="SSF63446">
    <property type="entry name" value="Type I dockerin domain"/>
    <property type="match status" value="1"/>
</dbReference>
<dbReference type="Gene3D" id="2.60.40.1220">
    <property type="match status" value="1"/>
</dbReference>
<dbReference type="SMART" id="SM00365">
    <property type="entry name" value="LRR_SD22"/>
    <property type="match status" value="10"/>
</dbReference>
<dbReference type="EMBL" id="CP071250">
    <property type="protein sequence ID" value="UUF08331.1"/>
    <property type="molecule type" value="Genomic_DNA"/>
</dbReference>
<dbReference type="InterPro" id="IPR003591">
    <property type="entry name" value="Leu-rich_rpt_typical-subtyp"/>
</dbReference>
<feature type="chain" id="PRO_5040427568" evidence="5">
    <location>
        <begin position="27"/>
        <end position="1106"/>
    </location>
</feature>
<dbReference type="RefSeq" id="WP_256656449.1">
    <property type="nucleotide sequence ID" value="NZ_CP071250.1"/>
</dbReference>
<reference evidence="7" key="1">
    <citation type="submission" date="2021-03" db="EMBL/GenBank/DDBJ databases">
        <title>Comparative Genomics and Metabolomics in the genus Turicibacter.</title>
        <authorList>
            <person name="Maki J."/>
            <person name="Looft T."/>
        </authorList>
    </citation>
    <scope>NUCLEOTIDE SEQUENCE</scope>
    <source>
        <strain evidence="7">ISU324</strain>
    </source>
</reference>
<dbReference type="InterPro" id="IPR001611">
    <property type="entry name" value="Leu-rich_rpt"/>
</dbReference>
<feature type="signal peptide" evidence="5">
    <location>
        <begin position="1"/>
        <end position="26"/>
    </location>
</feature>
<evidence type="ECO:0000256" key="3">
    <source>
        <dbReference type="ARBA" id="ARBA00022729"/>
    </source>
</evidence>
<dbReference type="InterPro" id="IPR013783">
    <property type="entry name" value="Ig-like_fold"/>
</dbReference>
<dbReference type="GO" id="GO:0000272">
    <property type="term" value="P:polysaccharide catabolic process"/>
    <property type="evidence" value="ECO:0007669"/>
    <property type="project" value="InterPro"/>
</dbReference>
<name>A0A9Q9CN00_9FIRM</name>
<dbReference type="Pfam" id="PF00404">
    <property type="entry name" value="Dockerin_1"/>
    <property type="match status" value="1"/>
</dbReference>
<gene>
    <name evidence="7" type="ORF">J0J70_12280</name>
</gene>
<feature type="domain" description="Pesticidal crystal protein Cry22Aa Ig-like" evidence="6">
    <location>
        <begin position="604"/>
        <end position="662"/>
    </location>
</feature>
<dbReference type="InterPro" id="IPR014756">
    <property type="entry name" value="Ig_E-set"/>
</dbReference>
<dbReference type="InterPro" id="IPR025875">
    <property type="entry name" value="Leu-rich_rpt_4"/>
</dbReference>
<dbReference type="SUPFAM" id="SSF52058">
    <property type="entry name" value="L domain-like"/>
    <property type="match status" value="3"/>
</dbReference>
<dbReference type="InterPro" id="IPR036439">
    <property type="entry name" value="Dockerin_dom_sf"/>
</dbReference>
<dbReference type="AlphaFoldDB" id="A0A9Q9CN00"/>
<dbReference type="InterPro" id="IPR050836">
    <property type="entry name" value="SDS22/Internalin_LRR"/>
</dbReference>
<keyword evidence="2" id="KW-0433">Leucine-rich repeat</keyword>
<dbReference type="Gene3D" id="2.60.40.10">
    <property type="entry name" value="Immunoglobulins"/>
    <property type="match status" value="2"/>
</dbReference>